<dbReference type="EMBL" id="JAGIZQ010000003">
    <property type="protein sequence ID" value="KAH6636219.1"/>
    <property type="molecule type" value="Genomic_DNA"/>
</dbReference>
<proteinExistence type="predicted"/>
<keyword evidence="2" id="KW-1185">Reference proteome</keyword>
<sequence>MASPEPQDSINDDRSWLARFGPVGGSEVDGDREVDFPEIVGIPGTLLQVFTYSTEAITHCGGLDDLAHRLLLDVQRLRARQESDWPIAFVSHDYGGTIVKRALVMASRTESFGNLLLFTWGLVFLGCPQRCDRARDLEDKFTKLLLLEAKSKTHHVAGVTRLASVMAETTRATNEEFISANLLARFLLLAIYSTHKDDSLRIFDKADVCFLVPSEARWPTKLSHQELSEIKLYHGFPLGVKNAAKREALVRLSSPVYPPSTRTPDRLQLGRLGSQLSFQDFQQMRAGISVLEVFGHGDVRTAAEYILNNLEPADELRSDETPNAPRNFLQFFQFNSHDARFKNIGCMLRTAIAQVAKLISRPSTTNAFHNHMAELAENSTVWADGEMYDLWLYLVGVIDGPAVWLVLACFDECDARSRNWFLSRLSSSIVATELSLKLIITHNRTDKGDELRMALSRLGQGAVSPETHPILYTLDLDKLDFTASTSQYERPPAPLAARDPERYPQTAELFSRVADMPEVHDALAPWIELNRKGTEQMAATLQQQLPPLSFTSVCRAILDAVPEPKQRWAREVMTWLALSFRPLTIEEAAAAVGLGISNNNRPCSGRDFVAALRKNFGGLLYIVHGEVRGGPKLWQAVKSGAARGPSAQVPWYEFLAEDSHDGHWEIAKKCLQYLSSRGMQHALEKLSSTGRIWAEDAAQNDEIELPDRRLLAYTTANWPLHYQESNSYQESSSSPDRFTASDSPDLDDDVVDFLDNDMLREPWARAYYRTVTHRPAENAASETFPPLRVCGQVGFGHLLRHFGGGSGKQAWQQAAMEAAAHNQIDTLRLIFATEPTAADGLDPDKAIRAAMSSSNEEVILEVLDKLPAKADGAAPAWASDLLLQSSRLGFTAVVRELLGPPWNASHSSAGAGALQPLHYAARGDHIEIAKLLHGAGADMEGTVADDLNPRPSPLIIACEYASPQVAKFLVERGARTDITAGDKDRTPLQFAAASGCFPAVESILSYDNLDRYDCNGEHPVALAINRGYWRGAEIDKKTADRETPAYRAAHRSHAETLELLLQRGADPEGKTTESDGLRPIHIAYDSAEATMVLLRHGAECNRTSRWGTPLLMAAMYGYPDTVRVLLDDGIDGRRERCDLEAENGSGATALTTAVYEGNENIALALLDAGADVNRAMGAHYTAGGEKIRPLHVAVQRGSEALVDKMLQCRADVNARDATGDTPLHRVTSSTSVKVARALLCAGADTESANDNGYTPVWNALQAGNAAIVRLLLGPRGRAKVNLISGGHYSDGTTGRTGLLRWACIHAAPDLVEAVVRLGGADVNVDIPGLYGTPLQSVCHRLAGASAQSSGPCTTGDATIAADDITPLAAEMIRLITLLLEKGAELNPSVPSKGALGYAVNAACLGAPFGVVRFLIRDRGARVDVCDTPARRTPLHLACYRDIRFVDAVLSGHTTHTRTGEKAGTARLEDDAAAVTKLLSTSKDITGRLPLHYAAASGKPDLVRHVLEKLGIAKPGATATATGTAAAGASNLRSIINSPDARGWTPLYWAARAAPIWPNNFDSDDSQGDKNHAAVLRLLINHGADPRAATAQGPSTRRQPHQVWTPLDVAHYHDAPQDVLDALDALAVPANTGDGKRGLVRRRTSNLKSEKKRHGSYCDCCFLAVVGAAYMCIECEDYCLCFTCHGFHAVLHPPPHGVFIDVGVDDDSDDDEDKEEGVQEEEVGPLSDGTGLRHGSEDGAMNEGGSSSAG</sequence>
<evidence type="ECO:0000313" key="1">
    <source>
        <dbReference type="EMBL" id="KAH6636219.1"/>
    </source>
</evidence>
<organism evidence="1 2">
    <name type="scientific">Chaetomium tenue</name>
    <dbReference type="NCBI Taxonomy" id="1854479"/>
    <lineage>
        <taxon>Eukaryota</taxon>
        <taxon>Fungi</taxon>
        <taxon>Dikarya</taxon>
        <taxon>Ascomycota</taxon>
        <taxon>Pezizomycotina</taxon>
        <taxon>Sordariomycetes</taxon>
        <taxon>Sordariomycetidae</taxon>
        <taxon>Sordariales</taxon>
        <taxon>Chaetomiaceae</taxon>
        <taxon>Chaetomium</taxon>
    </lineage>
</organism>
<protein>
    <submittedName>
        <fullName evidence="1">Ankyrin repeat-containing domain protein</fullName>
    </submittedName>
</protein>
<dbReference type="Proteomes" id="UP000724584">
    <property type="component" value="Unassembled WGS sequence"/>
</dbReference>
<evidence type="ECO:0000313" key="2">
    <source>
        <dbReference type="Proteomes" id="UP000724584"/>
    </source>
</evidence>
<name>A0ACB7PBS8_9PEZI</name>
<accession>A0ACB7PBS8</accession>
<reference evidence="1 2" key="1">
    <citation type="journal article" date="2021" name="Nat. Commun.">
        <title>Genetic determinants of endophytism in the Arabidopsis root mycobiome.</title>
        <authorList>
            <person name="Mesny F."/>
            <person name="Miyauchi S."/>
            <person name="Thiergart T."/>
            <person name="Pickel B."/>
            <person name="Atanasova L."/>
            <person name="Karlsson M."/>
            <person name="Huettel B."/>
            <person name="Barry K.W."/>
            <person name="Haridas S."/>
            <person name="Chen C."/>
            <person name="Bauer D."/>
            <person name="Andreopoulos W."/>
            <person name="Pangilinan J."/>
            <person name="LaButti K."/>
            <person name="Riley R."/>
            <person name="Lipzen A."/>
            <person name="Clum A."/>
            <person name="Drula E."/>
            <person name="Henrissat B."/>
            <person name="Kohler A."/>
            <person name="Grigoriev I.V."/>
            <person name="Martin F.M."/>
            <person name="Hacquard S."/>
        </authorList>
    </citation>
    <scope>NUCLEOTIDE SEQUENCE [LARGE SCALE GENOMIC DNA]</scope>
    <source>
        <strain evidence="1 2">MPI-SDFR-AT-0079</strain>
    </source>
</reference>
<comment type="caution">
    <text evidence="1">The sequence shown here is derived from an EMBL/GenBank/DDBJ whole genome shotgun (WGS) entry which is preliminary data.</text>
</comment>
<gene>
    <name evidence="1" type="ORF">F5144DRAFT_546358</name>
</gene>